<evidence type="ECO:0000259" key="4">
    <source>
        <dbReference type="PROSITE" id="PS01124"/>
    </source>
</evidence>
<dbReference type="InterPro" id="IPR018060">
    <property type="entry name" value="HTH_AraC"/>
</dbReference>
<protein>
    <submittedName>
        <fullName evidence="5">AraC family transcriptional regulator</fullName>
    </submittedName>
</protein>
<evidence type="ECO:0000256" key="2">
    <source>
        <dbReference type="ARBA" id="ARBA00023125"/>
    </source>
</evidence>
<dbReference type="InterPro" id="IPR047264">
    <property type="entry name" value="Cupin_HpaA-like_N"/>
</dbReference>
<name>A0ABM6FQR7_9BURK</name>
<organism evidence="5 6">
    <name type="scientific">Pandoraea vervacti</name>
    <dbReference type="NCBI Taxonomy" id="656178"/>
    <lineage>
        <taxon>Bacteria</taxon>
        <taxon>Pseudomonadati</taxon>
        <taxon>Pseudomonadota</taxon>
        <taxon>Betaproteobacteria</taxon>
        <taxon>Burkholderiales</taxon>
        <taxon>Burkholderiaceae</taxon>
        <taxon>Pandoraea</taxon>
    </lineage>
</organism>
<accession>A0ABM6FQR7</accession>
<dbReference type="SUPFAM" id="SSF46689">
    <property type="entry name" value="Homeodomain-like"/>
    <property type="match status" value="1"/>
</dbReference>
<evidence type="ECO:0000256" key="3">
    <source>
        <dbReference type="ARBA" id="ARBA00023163"/>
    </source>
</evidence>
<reference evidence="6" key="1">
    <citation type="submission" date="2015-02" db="EMBL/GenBank/DDBJ databases">
        <title>Complete Genome Sequencing of Pandoraea vervacti NS15 sp. nov.</title>
        <authorList>
            <person name="Chan K.-G."/>
        </authorList>
    </citation>
    <scope>NUCLEOTIDE SEQUENCE [LARGE SCALE GENOMIC DNA]</scope>
    <source>
        <strain evidence="6">NS15</strain>
    </source>
</reference>
<sequence>MDESTTFLYFFDNFDQGKTSMSGASSRLRAARETIPEFSLYGELTETDSADFVHIEWIETRSRLYDWHIDTHRHLGLFQVLAIFEGTVEANVDDATWEVEGPAVITVHPSAVHNFRFSRGAHGFVLTMAQSVPFDAAIGADADMTSLLRKPWLFALADAPQTRDRLYTLLGLIMDEFSRPQLGHAEMVGWLTRSVLLLLARLHAHHDSATRTGRTELDLFARFRALVETHYTEAWAVPAYAERLHVTESKLNRLCRRIAGKSAFDLVQDRLMLEARRKLIYIPAPVSHVAYELGFQDPAYFCRVFKRHVGVTPSAFRRTAQHAHLGDDPVKGDAVAWASDADA</sequence>
<dbReference type="SMART" id="SM00342">
    <property type="entry name" value="HTH_ARAC"/>
    <property type="match status" value="1"/>
</dbReference>
<dbReference type="SUPFAM" id="SSF51215">
    <property type="entry name" value="Regulatory protein AraC"/>
    <property type="match status" value="1"/>
</dbReference>
<dbReference type="EMBL" id="CP010897">
    <property type="protein sequence ID" value="APD11161.1"/>
    <property type="molecule type" value="Genomic_DNA"/>
</dbReference>
<dbReference type="CDD" id="cd06999">
    <property type="entry name" value="cupin_HpaA-like_N"/>
    <property type="match status" value="1"/>
</dbReference>
<dbReference type="PROSITE" id="PS01124">
    <property type="entry name" value="HTH_ARAC_FAMILY_2"/>
    <property type="match status" value="1"/>
</dbReference>
<evidence type="ECO:0000313" key="5">
    <source>
        <dbReference type="EMBL" id="APD11161.1"/>
    </source>
</evidence>
<dbReference type="InterPro" id="IPR020449">
    <property type="entry name" value="Tscrpt_reg_AraC-type_HTH"/>
</dbReference>
<evidence type="ECO:0000313" key="6">
    <source>
        <dbReference type="Proteomes" id="UP000035085"/>
    </source>
</evidence>
<keyword evidence="6" id="KW-1185">Reference proteome</keyword>
<keyword evidence="3" id="KW-0804">Transcription</keyword>
<gene>
    <name evidence="5" type="ORF">UC34_05470</name>
</gene>
<dbReference type="InterPro" id="IPR037923">
    <property type="entry name" value="HTH-like"/>
</dbReference>
<proteinExistence type="predicted"/>
<dbReference type="PANTHER" id="PTHR43280:SF32">
    <property type="entry name" value="TRANSCRIPTIONAL REGULATORY PROTEIN"/>
    <property type="match status" value="1"/>
</dbReference>
<feature type="domain" description="HTH araC/xylS-type" evidence="4">
    <location>
        <begin position="221"/>
        <end position="319"/>
    </location>
</feature>
<keyword evidence="1" id="KW-0805">Transcription regulation</keyword>
<dbReference type="Proteomes" id="UP000035085">
    <property type="component" value="Chromosome"/>
</dbReference>
<dbReference type="InterPro" id="IPR009057">
    <property type="entry name" value="Homeodomain-like_sf"/>
</dbReference>
<dbReference type="Pfam" id="PF12833">
    <property type="entry name" value="HTH_18"/>
    <property type="match status" value="1"/>
</dbReference>
<evidence type="ECO:0000256" key="1">
    <source>
        <dbReference type="ARBA" id="ARBA00023015"/>
    </source>
</evidence>
<dbReference type="Gene3D" id="1.10.10.60">
    <property type="entry name" value="Homeodomain-like"/>
    <property type="match status" value="1"/>
</dbReference>
<dbReference type="PRINTS" id="PR00032">
    <property type="entry name" value="HTHARAC"/>
</dbReference>
<keyword evidence="2" id="KW-0238">DNA-binding</keyword>
<dbReference type="PANTHER" id="PTHR43280">
    <property type="entry name" value="ARAC-FAMILY TRANSCRIPTIONAL REGULATOR"/>
    <property type="match status" value="1"/>
</dbReference>